<evidence type="ECO:0000256" key="1">
    <source>
        <dbReference type="SAM" id="MobiDB-lite"/>
    </source>
</evidence>
<evidence type="ECO:0000313" key="2">
    <source>
        <dbReference type="EMBL" id="KAL3815421.1"/>
    </source>
</evidence>
<dbReference type="Proteomes" id="UP001530377">
    <property type="component" value="Unassembled WGS sequence"/>
</dbReference>
<dbReference type="Gene3D" id="1.20.58.1480">
    <property type="match status" value="1"/>
</dbReference>
<accession>A0ABD3RTB2</accession>
<feature type="region of interest" description="Disordered" evidence="1">
    <location>
        <begin position="129"/>
        <end position="172"/>
    </location>
</feature>
<protein>
    <submittedName>
        <fullName evidence="2">Uncharacterized protein</fullName>
    </submittedName>
</protein>
<feature type="compositionally biased region" description="Polar residues" evidence="1">
    <location>
        <begin position="8"/>
        <end position="18"/>
    </location>
</feature>
<evidence type="ECO:0000313" key="3">
    <source>
        <dbReference type="Proteomes" id="UP001530377"/>
    </source>
</evidence>
<feature type="region of interest" description="Disordered" evidence="1">
    <location>
        <begin position="79"/>
        <end position="117"/>
    </location>
</feature>
<organism evidence="2 3">
    <name type="scientific">Cyclostephanos tholiformis</name>
    <dbReference type="NCBI Taxonomy" id="382380"/>
    <lineage>
        <taxon>Eukaryota</taxon>
        <taxon>Sar</taxon>
        <taxon>Stramenopiles</taxon>
        <taxon>Ochrophyta</taxon>
        <taxon>Bacillariophyta</taxon>
        <taxon>Coscinodiscophyceae</taxon>
        <taxon>Thalassiosirophycidae</taxon>
        <taxon>Stephanodiscales</taxon>
        <taxon>Stephanodiscaceae</taxon>
        <taxon>Cyclostephanos</taxon>
    </lineage>
</organism>
<comment type="caution">
    <text evidence="2">The sequence shown here is derived from an EMBL/GenBank/DDBJ whole genome shotgun (WGS) entry which is preliminary data.</text>
</comment>
<feature type="compositionally biased region" description="Basic and acidic residues" evidence="1">
    <location>
        <begin position="145"/>
        <end position="159"/>
    </location>
</feature>
<dbReference type="EMBL" id="JALLPB020000199">
    <property type="protein sequence ID" value="KAL3815421.1"/>
    <property type="molecule type" value="Genomic_DNA"/>
</dbReference>
<proteinExistence type="predicted"/>
<sequence>MDDDNDSGVDTLQGLNDDQSLHVPQEQVVSQQHEDGEYEEDDVLQPDPVEESRCHDNQGGIISDPSVDLLIDGDFLSADDVSRNYGESEENNAEDRLSSSIDSEGADSNENDDRSELSLLGNISGSYYAIHSPGSMDESSDSDEESRRSENRSSRHDDILDTPQPAKNHPYLPTAQPLFPEEWISAEKQWHWLDRDDGNGELIEDNSSSLETTSLAIFEIDDIVLFPGEKLPLRVSDRNWVAYLGALIDDARELHGSRQGTGGHMGEVRMVILPHVTTGTRRSGRRRPREGRGTMGRWRVDLIRLGVTALRSRAHARRRASERIEIDSGHHPSRSETDLLESAGADIGESSQQLSDEESDNGIFRPAVRPALNDDPLIGRIGTMATITFTHEETILTRGMPQGRRSSRAEELVLTVLGTQRCRLLHPDKDETNKIPVYFIEPINDGSASLPPSWILQPPGNAKFSITIPTVNSSRVEIEEEGDPSVMWSSRRGVHEDGLNNAIRNLAFRSSTPAIAYHAIWPWKLCQKICNLIQEEQFKGLRVILPSAAGLRCEENGHMIEANAAETSTASSIQVLDPSAFSNWISSNMPLSQDDRLDLLDMTCTVQQLRFIIQKLDDKRQESMILRCKHCGATISQMKHIFFRWRISGDQRALRQ</sequence>
<dbReference type="AlphaFoldDB" id="A0ABD3RTB2"/>
<gene>
    <name evidence="2" type="ORF">ACHAXA_009166</name>
</gene>
<keyword evidence="3" id="KW-1185">Reference proteome</keyword>
<feature type="region of interest" description="Disordered" evidence="1">
    <location>
        <begin position="347"/>
        <end position="369"/>
    </location>
</feature>
<name>A0ABD3RTB2_9STRA</name>
<reference evidence="2 3" key="1">
    <citation type="submission" date="2024-10" db="EMBL/GenBank/DDBJ databases">
        <title>Updated reference genomes for cyclostephanoid diatoms.</title>
        <authorList>
            <person name="Roberts W.R."/>
            <person name="Alverson A.J."/>
        </authorList>
    </citation>
    <scope>NUCLEOTIDE SEQUENCE [LARGE SCALE GENOMIC DNA]</scope>
    <source>
        <strain evidence="2 3">AJA228-03</strain>
    </source>
</reference>
<feature type="region of interest" description="Disordered" evidence="1">
    <location>
        <begin position="1"/>
        <end position="66"/>
    </location>
</feature>